<feature type="binding site" evidence="2">
    <location>
        <position position="113"/>
    </location>
    <ligand>
        <name>L-histidine</name>
        <dbReference type="ChEBI" id="CHEBI:57595"/>
    </ligand>
</feature>
<evidence type="ECO:0000256" key="2">
    <source>
        <dbReference type="PIRSR" id="PIRSR001549-1"/>
    </source>
</evidence>
<protein>
    <recommendedName>
        <fullName evidence="3">Class II Histidinyl-tRNA synthetase (HisRS)-like catalytic core domain-containing protein</fullName>
    </recommendedName>
</protein>
<dbReference type="PANTHER" id="PTHR43707:SF6">
    <property type="entry name" value="ATP PHOSPHORIBOSYLTRANSFERASE REGULATORY SUBUNIT"/>
    <property type="match status" value="1"/>
</dbReference>
<dbReference type="GO" id="GO:0006427">
    <property type="term" value="P:histidyl-tRNA aminoacylation"/>
    <property type="evidence" value="ECO:0007669"/>
    <property type="project" value="TreeGrafter"/>
</dbReference>
<comment type="caution">
    <text evidence="4">The sequence shown here is derived from an EMBL/GenBank/DDBJ whole genome shotgun (WGS) entry which is preliminary data.</text>
</comment>
<feature type="binding site" evidence="2">
    <location>
        <position position="127"/>
    </location>
    <ligand>
        <name>L-histidine</name>
        <dbReference type="ChEBI" id="CHEBI:57595"/>
    </ligand>
</feature>
<evidence type="ECO:0000259" key="3">
    <source>
        <dbReference type="Pfam" id="PF13393"/>
    </source>
</evidence>
<evidence type="ECO:0000256" key="1">
    <source>
        <dbReference type="ARBA" id="ARBA00023102"/>
    </source>
</evidence>
<dbReference type="STRING" id="1963862.B4O97_00685"/>
<dbReference type="GO" id="GO:0000105">
    <property type="term" value="P:L-histidine biosynthetic process"/>
    <property type="evidence" value="ECO:0007669"/>
    <property type="project" value="UniProtKB-KW"/>
</dbReference>
<dbReference type="InterPro" id="IPR004516">
    <property type="entry name" value="HisRS/HisZ"/>
</dbReference>
<keyword evidence="5" id="KW-1185">Reference proteome</keyword>
<dbReference type="GO" id="GO:0004821">
    <property type="term" value="F:histidine-tRNA ligase activity"/>
    <property type="evidence" value="ECO:0007669"/>
    <property type="project" value="TreeGrafter"/>
</dbReference>
<keyword evidence="1" id="KW-0368">Histidine biosynthesis</keyword>
<evidence type="ECO:0000313" key="4">
    <source>
        <dbReference type="EMBL" id="ORC38306.1"/>
    </source>
</evidence>
<dbReference type="InterPro" id="IPR041715">
    <property type="entry name" value="HisRS-like_core"/>
</dbReference>
<dbReference type="SUPFAM" id="SSF55681">
    <property type="entry name" value="Class II aaRS and biotin synthetases"/>
    <property type="match status" value="1"/>
</dbReference>
<dbReference type="PANTHER" id="PTHR43707">
    <property type="entry name" value="HISTIDYL-TRNA SYNTHETASE"/>
    <property type="match status" value="1"/>
</dbReference>
<dbReference type="PIRSF" id="PIRSF001549">
    <property type="entry name" value="His-tRNA_synth"/>
    <property type="match status" value="1"/>
</dbReference>
<dbReference type="GO" id="GO:0005737">
    <property type="term" value="C:cytoplasm"/>
    <property type="evidence" value="ECO:0007669"/>
    <property type="project" value="InterPro"/>
</dbReference>
<sequence length="363" mass="40428">MTPKRRLLQIPPGTEGFFLEEAFRHRRILSEIDGIFTGWGYLPAETPVFDFYDIYKPLLDTSSSERVYRLMDREGELLLLRSDVTLFLAKQMGMALNREDLPVRVWYADSILRHQQSDDISKNEFYQIGAELIGIPGLEGDAEVLLMAAEILEFLKVDAVLHLGSAALAHEAARGLQDEEAKELFSAIALRDTETMKNLLLQGGAADPEPLIGLFSFLGSSGEFEEFLRRQGDSVGPACSPHLSRLLELAKIIETSGSSGPVRIDLSETGSQNYHTGIVFQAYLEGVDSAFLSGGRYDRLLETFGFDSPSVGFSLLLRKIEPLVGNPERFALPGSIEQARGETLQEKYRDAVQKRARGRIVRL</sequence>
<proteinExistence type="predicted"/>
<feature type="binding site" evidence="2">
    <location>
        <position position="131"/>
    </location>
    <ligand>
        <name>L-histidine</name>
        <dbReference type="ChEBI" id="CHEBI:57595"/>
    </ligand>
</feature>
<evidence type="ECO:0000313" key="5">
    <source>
        <dbReference type="Proteomes" id="UP000192343"/>
    </source>
</evidence>
<reference evidence="4 5" key="1">
    <citation type="submission" date="2017-03" db="EMBL/GenBank/DDBJ databases">
        <title>Draft Genome sequence of Marispirochaeta sp. strain JC444.</title>
        <authorList>
            <person name="Shivani Y."/>
            <person name="Subhash Y."/>
            <person name="Sasikala C."/>
            <person name="Ramana C."/>
        </authorList>
    </citation>
    <scope>NUCLEOTIDE SEQUENCE [LARGE SCALE GENOMIC DNA]</scope>
    <source>
        <strain evidence="4 5">JC444</strain>
    </source>
</reference>
<dbReference type="EMBL" id="MWQY01000001">
    <property type="protein sequence ID" value="ORC38306.1"/>
    <property type="molecule type" value="Genomic_DNA"/>
</dbReference>
<dbReference type="Pfam" id="PF13393">
    <property type="entry name" value="tRNA-synt_His"/>
    <property type="match status" value="1"/>
</dbReference>
<dbReference type="RefSeq" id="WP_083047304.1">
    <property type="nucleotide sequence ID" value="NZ_MWQY01000001.1"/>
</dbReference>
<dbReference type="Gene3D" id="3.30.930.10">
    <property type="entry name" value="Bira Bifunctional Protein, Domain 2"/>
    <property type="match status" value="1"/>
</dbReference>
<name>A0A1Y1S3Q9_9SPIO</name>
<organism evidence="4 5">
    <name type="scientific">Marispirochaeta aestuarii</name>
    <dbReference type="NCBI Taxonomy" id="1963862"/>
    <lineage>
        <taxon>Bacteria</taxon>
        <taxon>Pseudomonadati</taxon>
        <taxon>Spirochaetota</taxon>
        <taxon>Spirochaetia</taxon>
        <taxon>Spirochaetales</taxon>
        <taxon>Spirochaetaceae</taxon>
        <taxon>Marispirochaeta</taxon>
    </lineage>
</organism>
<dbReference type="Proteomes" id="UP000192343">
    <property type="component" value="Unassembled WGS sequence"/>
</dbReference>
<gene>
    <name evidence="4" type="ORF">B4O97_00685</name>
</gene>
<dbReference type="AlphaFoldDB" id="A0A1Y1S3Q9"/>
<dbReference type="OrthoDB" id="9800814at2"/>
<dbReference type="InterPro" id="IPR045864">
    <property type="entry name" value="aa-tRNA-synth_II/BPL/LPL"/>
</dbReference>
<keyword evidence="1" id="KW-0028">Amino-acid biosynthesis</keyword>
<feature type="binding site" evidence="2">
    <location>
        <begin position="83"/>
        <end position="85"/>
    </location>
    <ligand>
        <name>L-histidine</name>
        <dbReference type="ChEBI" id="CHEBI:57595"/>
    </ligand>
</feature>
<feature type="domain" description="Class II Histidinyl-tRNA synthetase (HisRS)-like catalytic core" evidence="3">
    <location>
        <begin position="19"/>
        <end position="320"/>
    </location>
</feature>
<accession>A0A1Y1S3Q9</accession>